<dbReference type="Pfam" id="PF14534">
    <property type="entry name" value="DUF4440"/>
    <property type="match status" value="1"/>
</dbReference>
<dbReference type="InterPro" id="IPR027843">
    <property type="entry name" value="DUF4440"/>
</dbReference>
<evidence type="ECO:0000313" key="3">
    <source>
        <dbReference type="EMBL" id="GHA26431.1"/>
    </source>
</evidence>
<protein>
    <recommendedName>
        <fullName evidence="2">DUF4440 domain-containing protein</fullName>
    </recommendedName>
</protein>
<comment type="caution">
    <text evidence="3">The sequence shown here is derived from an EMBL/GenBank/DDBJ whole genome shotgun (WGS) entry which is preliminary data.</text>
</comment>
<evidence type="ECO:0000313" key="4">
    <source>
        <dbReference type="Proteomes" id="UP000610456"/>
    </source>
</evidence>
<proteinExistence type="predicted"/>
<dbReference type="RefSeq" id="WP_189603024.1">
    <property type="nucleotide sequence ID" value="NZ_BMXB01000001.1"/>
</dbReference>
<gene>
    <name evidence="3" type="ORF">GCM10007103_04750</name>
</gene>
<reference evidence="3" key="1">
    <citation type="journal article" date="2014" name="Int. J. Syst. Evol. Microbiol.">
        <title>Complete genome sequence of Corynebacterium casei LMG S-19264T (=DSM 44701T), isolated from a smear-ripened cheese.</title>
        <authorList>
            <consortium name="US DOE Joint Genome Institute (JGI-PGF)"/>
            <person name="Walter F."/>
            <person name="Albersmeier A."/>
            <person name="Kalinowski J."/>
            <person name="Ruckert C."/>
        </authorList>
    </citation>
    <scope>NUCLEOTIDE SEQUENCE</scope>
    <source>
        <strain evidence="3">KCTC 12719</strain>
    </source>
</reference>
<feature type="chain" id="PRO_5037323203" description="DUF4440 domain-containing protein" evidence="1">
    <location>
        <begin position="20"/>
        <end position="152"/>
    </location>
</feature>
<dbReference type="EMBL" id="BMXB01000001">
    <property type="protein sequence ID" value="GHA26431.1"/>
    <property type="molecule type" value="Genomic_DNA"/>
</dbReference>
<evidence type="ECO:0000256" key="1">
    <source>
        <dbReference type="SAM" id="SignalP"/>
    </source>
</evidence>
<dbReference type="Gene3D" id="3.10.450.50">
    <property type="match status" value="1"/>
</dbReference>
<dbReference type="Proteomes" id="UP000610456">
    <property type="component" value="Unassembled WGS sequence"/>
</dbReference>
<evidence type="ECO:0000259" key="2">
    <source>
        <dbReference type="Pfam" id="PF14534"/>
    </source>
</evidence>
<dbReference type="InterPro" id="IPR032710">
    <property type="entry name" value="NTF2-like_dom_sf"/>
</dbReference>
<keyword evidence="4" id="KW-1185">Reference proteome</keyword>
<sequence>MKKALPFLFMLLITIPAAAQTSKESDEELLKNLIVDSFQEIFSNLNPGTLGTYYTEDFLLLENGEVWDIEMIKNYMNRAAQQKNQPERINSFEFVEIKIEGNMAWIAYHNKASFEKDGEVVGEMNWLESATAIKTEEGWKLQMLHSTVVEKE</sequence>
<reference evidence="3" key="2">
    <citation type="submission" date="2020-09" db="EMBL/GenBank/DDBJ databases">
        <authorList>
            <person name="Sun Q."/>
            <person name="Kim S."/>
        </authorList>
    </citation>
    <scope>NUCLEOTIDE SEQUENCE</scope>
    <source>
        <strain evidence="3">KCTC 12719</strain>
    </source>
</reference>
<organism evidence="3 4">
    <name type="scientific">Salinimicrobium marinum</name>
    <dbReference type="NCBI Taxonomy" id="680283"/>
    <lineage>
        <taxon>Bacteria</taxon>
        <taxon>Pseudomonadati</taxon>
        <taxon>Bacteroidota</taxon>
        <taxon>Flavobacteriia</taxon>
        <taxon>Flavobacteriales</taxon>
        <taxon>Flavobacteriaceae</taxon>
        <taxon>Salinimicrobium</taxon>
    </lineage>
</organism>
<feature type="signal peptide" evidence="1">
    <location>
        <begin position="1"/>
        <end position="19"/>
    </location>
</feature>
<keyword evidence="1" id="KW-0732">Signal</keyword>
<accession>A0A918S6R2</accession>
<dbReference type="AlphaFoldDB" id="A0A918S6R2"/>
<feature type="domain" description="DUF4440" evidence="2">
    <location>
        <begin position="38"/>
        <end position="141"/>
    </location>
</feature>
<dbReference type="SUPFAM" id="SSF54427">
    <property type="entry name" value="NTF2-like"/>
    <property type="match status" value="1"/>
</dbReference>
<name>A0A918S6R2_9FLAO</name>